<dbReference type="AlphaFoldDB" id="A0A0X3PDN8"/>
<dbReference type="SUPFAM" id="SSF48097">
    <property type="entry name" value="Regulator of G-protein signaling, RGS"/>
    <property type="match status" value="1"/>
</dbReference>
<dbReference type="PROSITE" id="PS51207">
    <property type="entry name" value="PXA"/>
    <property type="match status" value="1"/>
</dbReference>
<dbReference type="Pfam" id="PF00787">
    <property type="entry name" value="PX"/>
    <property type="match status" value="1"/>
</dbReference>
<protein>
    <submittedName>
        <fullName evidence="6">Sorting nexin-13</fullName>
    </submittedName>
</protein>
<evidence type="ECO:0000256" key="3">
    <source>
        <dbReference type="SAM" id="Phobius"/>
    </source>
</evidence>
<dbReference type="PANTHER" id="PTHR22775">
    <property type="entry name" value="SORTING NEXIN"/>
    <property type="match status" value="1"/>
</dbReference>
<gene>
    <name evidence="6" type="primary">SNX13</name>
    <name evidence="6" type="ORF">TR104722</name>
</gene>
<dbReference type="Gene3D" id="3.30.1520.10">
    <property type="entry name" value="Phox-like domain"/>
    <property type="match status" value="1"/>
</dbReference>
<keyword evidence="3" id="KW-0812">Transmembrane</keyword>
<dbReference type="GO" id="GO:0005769">
    <property type="term" value="C:early endosome"/>
    <property type="evidence" value="ECO:0007669"/>
    <property type="project" value="TreeGrafter"/>
</dbReference>
<evidence type="ECO:0000259" key="5">
    <source>
        <dbReference type="PROSITE" id="PS51207"/>
    </source>
</evidence>
<reference evidence="6" key="1">
    <citation type="submission" date="2016-01" db="EMBL/GenBank/DDBJ databases">
        <title>Reference transcriptome for the parasite Schistocephalus solidus: insights into the molecular evolution of parasitism.</title>
        <authorList>
            <person name="Hebert F.O."/>
            <person name="Grambauer S."/>
            <person name="Barber I."/>
            <person name="Landry C.R."/>
            <person name="Aubin-Horth N."/>
        </authorList>
    </citation>
    <scope>NUCLEOTIDE SEQUENCE</scope>
</reference>
<feature type="transmembrane region" description="Helical" evidence="3">
    <location>
        <begin position="51"/>
        <end position="69"/>
    </location>
</feature>
<dbReference type="PROSITE" id="PS50195">
    <property type="entry name" value="PX"/>
    <property type="match status" value="1"/>
</dbReference>
<feature type="region of interest" description="Disordered" evidence="2">
    <location>
        <begin position="451"/>
        <end position="500"/>
    </location>
</feature>
<dbReference type="Pfam" id="PF02194">
    <property type="entry name" value="PXA"/>
    <property type="match status" value="1"/>
</dbReference>
<keyword evidence="3" id="KW-0472">Membrane</keyword>
<name>A0A0X3PDN8_SCHSO</name>
<organism evidence="6">
    <name type="scientific">Schistocephalus solidus</name>
    <name type="common">Tapeworm</name>
    <dbReference type="NCBI Taxonomy" id="70667"/>
    <lineage>
        <taxon>Eukaryota</taxon>
        <taxon>Metazoa</taxon>
        <taxon>Spiralia</taxon>
        <taxon>Lophotrochozoa</taxon>
        <taxon>Platyhelminthes</taxon>
        <taxon>Cestoda</taxon>
        <taxon>Eucestoda</taxon>
        <taxon>Diphyllobothriidea</taxon>
        <taxon>Diphyllobothriidae</taxon>
        <taxon>Schistocephalus</taxon>
    </lineage>
</organism>
<feature type="domain" description="PXA" evidence="5">
    <location>
        <begin position="109"/>
        <end position="292"/>
    </location>
</feature>
<dbReference type="InterPro" id="IPR016137">
    <property type="entry name" value="RGS"/>
</dbReference>
<feature type="domain" description="PX" evidence="4">
    <location>
        <begin position="663"/>
        <end position="785"/>
    </location>
</feature>
<dbReference type="Gene3D" id="1.10.167.10">
    <property type="entry name" value="Regulator of G-protein Signalling 4, domain 2"/>
    <property type="match status" value="1"/>
</dbReference>
<feature type="compositionally biased region" description="Polar residues" evidence="2">
    <location>
        <begin position="453"/>
        <end position="462"/>
    </location>
</feature>
<dbReference type="SMART" id="SM00315">
    <property type="entry name" value="RGS"/>
    <property type="match status" value="1"/>
</dbReference>
<dbReference type="SMART" id="SM00312">
    <property type="entry name" value="PX"/>
    <property type="match status" value="1"/>
</dbReference>
<sequence>RVFALQFRKTTTFTVTGQSDFHLVLLVAMNLKHLLLLALLTSCLYYGIRPIIYVSLALLSFAAGFMTFLPDARWKSRKAFNCLSRGLIKIDENVVKTHLKRVTYSVSGCNELDIVIDQILDHVIQDYVKSWYGPLTNETEFLQNVHFGLANLLSELSKKFQAINWIPFLIDGVPNTVIDHLRIYRKALERLHASRQAGHGHYRVFFDIEAEKEEHFCREGICTRPEDELKHLQRLTEVILYATMPSDDFVVPAYRLLLRDVIVNGILLPAVNVLADPDFVNRTIINLCNESACTSPYFVHSLRMSRNAPELEAVLDSIVKFSDRLRGHDSGGEDDAMIKAQLSSLQFISRLCTNRIELLKSHSSPKPMPPSVEDAVPTCDLSFDSVMNNDIAVANFLDFLTSLNEQSLFSLYLNCVAFRVNVESLSAESSTNSPHTSDDKLTHEDVTIGQALEESSSSSPVNAKSDPETEVAMEARSSPSSDEAEFFNFDSPASSEETGATVPQDLRAFGVSLCNLILRDLSLIPEETVQNCLRALTSTGALDPYVFSEVEDELVRILSDDRCFGAFKRSPFYTRALNEMDSSTENNSVSLIVRSQKEEVSPSSSMRRLRRNSEEVEHSNLTVDNSTIGTVQCSLSTISPLPSSQIGQNNPSLAFIPSQPIGAHADTYSVSITDSAMTSEGYTVYTLEVICTSAVTGRRSSWKISRRFSQFDDLHSLIVDQCGRIPYLRLPTKKTLSNLNPEFIEKRRRDLEEYIQSLCSVDASGRYPKLHSILFSFLHQEDWGRKKSLPSGVASIVNPLKVVGSAMLSVPDTLIGGVSRMFNRSTTSTAFRGRTEKSSSNDPFVPSIDQVESENIPSRILFVLVDEVFGLQKKNTIFRRGILSILHNIVQTFFGDIVNRKIIEKANFLISAGQMAVYAAMLRDVLWPDTSGCASRTDATANVRDAATKLRTRVLCRTAMLGSVSEELAQYLGSETTREGVQRVFTLLQQRCLNRRLVYRLFEGVLLLVLSDHTDQLNEIYNEDLCPHNSGRICSLHTPTSGEEWNQR</sequence>
<comment type="similarity">
    <text evidence="1">Belongs to the sorting nexin family.</text>
</comment>
<feature type="non-terminal residue" evidence="6">
    <location>
        <position position="1"/>
    </location>
</feature>
<evidence type="ECO:0000256" key="2">
    <source>
        <dbReference type="SAM" id="MobiDB-lite"/>
    </source>
</evidence>
<dbReference type="SMART" id="SM00313">
    <property type="entry name" value="PXA"/>
    <property type="match status" value="1"/>
</dbReference>
<dbReference type="EMBL" id="GEEE01013286">
    <property type="protein sequence ID" value="JAP49939.1"/>
    <property type="molecule type" value="Transcribed_RNA"/>
</dbReference>
<dbReference type="PANTHER" id="PTHR22775:SF3">
    <property type="entry name" value="SORTING NEXIN-13"/>
    <property type="match status" value="1"/>
</dbReference>
<evidence type="ECO:0000256" key="1">
    <source>
        <dbReference type="ARBA" id="ARBA00010883"/>
    </source>
</evidence>
<dbReference type="InterPro" id="IPR013937">
    <property type="entry name" value="Sorting_nexin_C"/>
</dbReference>
<dbReference type="GO" id="GO:0035091">
    <property type="term" value="F:phosphatidylinositol binding"/>
    <property type="evidence" value="ECO:0007669"/>
    <property type="project" value="InterPro"/>
</dbReference>
<dbReference type="InterPro" id="IPR003114">
    <property type="entry name" value="Phox_assoc"/>
</dbReference>
<dbReference type="Pfam" id="PF08628">
    <property type="entry name" value="Nexin_C"/>
    <property type="match status" value="1"/>
</dbReference>
<dbReference type="SUPFAM" id="SSF64268">
    <property type="entry name" value="PX domain"/>
    <property type="match status" value="1"/>
</dbReference>
<dbReference type="InterPro" id="IPR001683">
    <property type="entry name" value="PX_dom"/>
</dbReference>
<feature type="transmembrane region" description="Helical" evidence="3">
    <location>
        <begin position="21"/>
        <end position="45"/>
    </location>
</feature>
<proteinExistence type="inferred from homology"/>
<dbReference type="InterPro" id="IPR036305">
    <property type="entry name" value="RGS_sf"/>
</dbReference>
<evidence type="ECO:0000259" key="4">
    <source>
        <dbReference type="PROSITE" id="PS50195"/>
    </source>
</evidence>
<evidence type="ECO:0000313" key="6">
    <source>
        <dbReference type="EMBL" id="JAP49939.1"/>
    </source>
</evidence>
<dbReference type="InterPro" id="IPR036871">
    <property type="entry name" value="PX_dom_sf"/>
</dbReference>
<dbReference type="InterPro" id="IPR044926">
    <property type="entry name" value="RGS_subdomain_2"/>
</dbReference>
<keyword evidence="3" id="KW-1133">Transmembrane helix</keyword>
<accession>A0A0X3PDN8</accession>